<dbReference type="InterPro" id="IPR011701">
    <property type="entry name" value="MFS"/>
</dbReference>
<evidence type="ECO:0000313" key="6">
    <source>
        <dbReference type="EMBL" id="ADB16684.1"/>
    </source>
</evidence>
<accession>D2R0T6</accession>
<dbReference type="AlphaFoldDB" id="D2R0T6"/>
<feature type="transmembrane region" description="Helical" evidence="4">
    <location>
        <begin position="62"/>
        <end position="82"/>
    </location>
</feature>
<dbReference type="PANTHER" id="PTHR23531:SF1">
    <property type="entry name" value="QUINOLENE RESISTANCE PROTEIN NORA"/>
    <property type="match status" value="1"/>
</dbReference>
<evidence type="ECO:0000256" key="1">
    <source>
        <dbReference type="ARBA" id="ARBA00022692"/>
    </source>
</evidence>
<feature type="transmembrane region" description="Helical" evidence="4">
    <location>
        <begin position="350"/>
        <end position="376"/>
    </location>
</feature>
<keyword evidence="1 4" id="KW-0812">Transmembrane</keyword>
<dbReference type="PANTHER" id="PTHR23531">
    <property type="entry name" value="QUINOLENE RESISTANCE PROTEIN NORA"/>
    <property type="match status" value="1"/>
</dbReference>
<dbReference type="KEGG" id="psl:Psta_2010"/>
<feature type="transmembrane region" description="Helical" evidence="4">
    <location>
        <begin position="321"/>
        <end position="344"/>
    </location>
</feature>
<dbReference type="InterPro" id="IPR020846">
    <property type="entry name" value="MFS_dom"/>
</dbReference>
<protein>
    <submittedName>
        <fullName evidence="6">Major facilitator superfamily MFS_1</fullName>
    </submittedName>
</protein>
<feature type="transmembrane region" description="Helical" evidence="4">
    <location>
        <begin position="149"/>
        <end position="173"/>
    </location>
</feature>
<dbReference type="Gene3D" id="1.20.1250.20">
    <property type="entry name" value="MFS general substrate transporter like domains"/>
    <property type="match status" value="2"/>
</dbReference>
<evidence type="ECO:0000259" key="5">
    <source>
        <dbReference type="PROSITE" id="PS50850"/>
    </source>
</evidence>
<dbReference type="InterPro" id="IPR052714">
    <property type="entry name" value="MFS_Exporter"/>
</dbReference>
<dbReference type="Pfam" id="PF07690">
    <property type="entry name" value="MFS_1"/>
    <property type="match status" value="1"/>
</dbReference>
<reference evidence="6 7" key="1">
    <citation type="journal article" date="2009" name="Stand. Genomic Sci.">
        <title>Complete genome sequence of Pirellula staleyi type strain (ATCC 27377).</title>
        <authorList>
            <person name="Clum A."/>
            <person name="Tindall B.J."/>
            <person name="Sikorski J."/>
            <person name="Ivanova N."/>
            <person name="Mavrommatis K."/>
            <person name="Lucas S."/>
            <person name="Glavina del Rio T."/>
            <person name="Nolan M."/>
            <person name="Chen F."/>
            <person name="Tice H."/>
            <person name="Pitluck S."/>
            <person name="Cheng J.F."/>
            <person name="Chertkov O."/>
            <person name="Brettin T."/>
            <person name="Han C."/>
            <person name="Detter J.C."/>
            <person name="Kuske C."/>
            <person name="Bruce D."/>
            <person name="Goodwin L."/>
            <person name="Ovchinikova G."/>
            <person name="Pati A."/>
            <person name="Mikhailova N."/>
            <person name="Chen A."/>
            <person name="Palaniappan K."/>
            <person name="Land M."/>
            <person name="Hauser L."/>
            <person name="Chang Y.J."/>
            <person name="Jeffries C.D."/>
            <person name="Chain P."/>
            <person name="Rohde M."/>
            <person name="Goker M."/>
            <person name="Bristow J."/>
            <person name="Eisen J.A."/>
            <person name="Markowitz V."/>
            <person name="Hugenholtz P."/>
            <person name="Kyrpides N.C."/>
            <person name="Klenk H.P."/>
            <person name="Lapidus A."/>
        </authorList>
    </citation>
    <scope>NUCLEOTIDE SEQUENCE [LARGE SCALE GENOMIC DNA]</scope>
    <source>
        <strain evidence="7">ATCC 27377 / DSM 6068 / ICPB 4128</strain>
    </source>
</reference>
<dbReference type="GO" id="GO:0022857">
    <property type="term" value="F:transmembrane transporter activity"/>
    <property type="evidence" value="ECO:0007669"/>
    <property type="project" value="InterPro"/>
</dbReference>
<feature type="transmembrane region" description="Helical" evidence="4">
    <location>
        <begin position="218"/>
        <end position="241"/>
    </location>
</feature>
<keyword evidence="3 4" id="KW-0472">Membrane</keyword>
<dbReference type="SUPFAM" id="SSF103473">
    <property type="entry name" value="MFS general substrate transporter"/>
    <property type="match status" value="1"/>
</dbReference>
<sequence>MSDLATNEPDLANSAVIQSETAAPLAAGIASRSVPTVSAATCTDVQIGAGLQPTSAYGLSFWFAYVSNFLTMASLAMLVRYSDFVLHLGGTEQQLGWIVGVGAVGSMCTRLLQGRGIDRLGARPIWILSLVILVLSLLANLFVTSAYSVPIFLLRCLAASSTAGIFSAAMTFVSRKAPPERMAEMIGTLGTAGFGGMLVGPMIGDAICGSDGLTRLEINLLFVVAAGSVALAGVFAILAAWRDTAPVATVELPVLSVIREFQPGALLAMSAVAGAGLNLPLTFLRPFAQSLDIPTVWIFFTIYGLSALAGRVISRRWPERLGNYVCTILGTLLLVTAFCCLAPVRTSFHMIPAALALGGAHALLFPAVIAGISTAFPAKHRGIGTTLALMFFDAGTLIGAPLAGTLLYLAKRYELPMYPTMFVVMGSIFTAAGMAYAMIDRRYWYDFVKLVGGLKRQFSQK</sequence>
<evidence type="ECO:0000256" key="3">
    <source>
        <dbReference type="ARBA" id="ARBA00023136"/>
    </source>
</evidence>
<dbReference type="Proteomes" id="UP000001887">
    <property type="component" value="Chromosome"/>
</dbReference>
<evidence type="ECO:0000256" key="4">
    <source>
        <dbReference type="SAM" id="Phobius"/>
    </source>
</evidence>
<proteinExistence type="predicted"/>
<feature type="transmembrane region" description="Helical" evidence="4">
    <location>
        <begin position="296"/>
        <end position="314"/>
    </location>
</feature>
<keyword evidence="7" id="KW-1185">Reference proteome</keyword>
<dbReference type="PROSITE" id="PS50850">
    <property type="entry name" value="MFS"/>
    <property type="match status" value="1"/>
</dbReference>
<feature type="transmembrane region" description="Helical" evidence="4">
    <location>
        <begin position="185"/>
        <end position="203"/>
    </location>
</feature>
<organism evidence="6 7">
    <name type="scientific">Pirellula staleyi (strain ATCC 27377 / DSM 6068 / ICPB 4128)</name>
    <name type="common">Pirella staleyi</name>
    <dbReference type="NCBI Taxonomy" id="530564"/>
    <lineage>
        <taxon>Bacteria</taxon>
        <taxon>Pseudomonadati</taxon>
        <taxon>Planctomycetota</taxon>
        <taxon>Planctomycetia</taxon>
        <taxon>Pirellulales</taxon>
        <taxon>Pirellulaceae</taxon>
        <taxon>Pirellula</taxon>
    </lineage>
</organism>
<evidence type="ECO:0000313" key="7">
    <source>
        <dbReference type="Proteomes" id="UP000001887"/>
    </source>
</evidence>
<keyword evidence="2 4" id="KW-1133">Transmembrane helix</keyword>
<dbReference type="eggNOG" id="COG2814">
    <property type="taxonomic scope" value="Bacteria"/>
</dbReference>
<gene>
    <name evidence="6" type="ordered locus">Psta_2010</name>
</gene>
<feature type="transmembrane region" description="Helical" evidence="4">
    <location>
        <begin position="124"/>
        <end position="143"/>
    </location>
</feature>
<dbReference type="HOGENOM" id="CLU_623579_0_0_0"/>
<dbReference type="STRING" id="530564.Psta_2010"/>
<evidence type="ECO:0000256" key="2">
    <source>
        <dbReference type="ARBA" id="ARBA00022989"/>
    </source>
</evidence>
<feature type="transmembrane region" description="Helical" evidence="4">
    <location>
        <begin position="261"/>
        <end position="284"/>
    </location>
</feature>
<feature type="transmembrane region" description="Helical" evidence="4">
    <location>
        <begin position="416"/>
        <end position="439"/>
    </location>
</feature>
<feature type="domain" description="Major facilitator superfamily (MFS) profile" evidence="5">
    <location>
        <begin position="60"/>
        <end position="444"/>
    </location>
</feature>
<dbReference type="EMBL" id="CP001848">
    <property type="protein sequence ID" value="ADB16684.1"/>
    <property type="molecule type" value="Genomic_DNA"/>
</dbReference>
<dbReference type="InterPro" id="IPR036259">
    <property type="entry name" value="MFS_trans_sf"/>
</dbReference>
<feature type="transmembrane region" description="Helical" evidence="4">
    <location>
        <begin position="388"/>
        <end position="410"/>
    </location>
</feature>
<name>D2R0T6_PIRSD</name>
<feature type="transmembrane region" description="Helical" evidence="4">
    <location>
        <begin position="94"/>
        <end position="112"/>
    </location>
</feature>